<feature type="binding site" evidence="11">
    <location>
        <position position="205"/>
    </location>
    <ligand>
        <name>Zn(2+)</name>
        <dbReference type="ChEBI" id="CHEBI:29105"/>
        <label>1</label>
    </ligand>
</feature>
<keyword evidence="16" id="KW-1185">Reference proteome</keyword>
<feature type="binding site" evidence="11">
    <location>
        <position position="271"/>
    </location>
    <ligand>
        <name>Zn(2+)</name>
        <dbReference type="ChEBI" id="CHEBI:29105"/>
        <label>2</label>
        <note>catalytic</note>
    </ligand>
</feature>
<feature type="binding site" evidence="11">
    <location>
        <position position="431"/>
    </location>
    <ligand>
        <name>Ca(2+)</name>
        <dbReference type="ChEBI" id="CHEBI:29108"/>
        <label>5</label>
    </ligand>
</feature>
<feature type="domain" description="Peptidase metallopeptidase" evidence="14">
    <location>
        <begin position="139"/>
        <end position="298"/>
    </location>
</feature>
<dbReference type="GO" id="GO:0004222">
    <property type="term" value="F:metalloendopeptidase activity"/>
    <property type="evidence" value="ECO:0007669"/>
    <property type="project" value="InterPro"/>
</dbReference>
<reference evidence="16" key="1">
    <citation type="journal article" date="2006" name="Science">
        <title>Ancient noncoding elements conserved in the human genome.</title>
        <authorList>
            <person name="Venkatesh B."/>
            <person name="Kirkness E.F."/>
            <person name="Loh Y.H."/>
            <person name="Halpern A.L."/>
            <person name="Lee A.P."/>
            <person name="Johnson J."/>
            <person name="Dandona N."/>
            <person name="Viswanathan L.D."/>
            <person name="Tay A."/>
            <person name="Venter J.C."/>
            <person name="Strausberg R.L."/>
            <person name="Brenner S."/>
        </authorList>
    </citation>
    <scope>NUCLEOTIDE SEQUENCE [LARGE SCALE GENOMIC DNA]</scope>
</reference>
<dbReference type="SUPFAM" id="SSF50923">
    <property type="entry name" value="Hemopexin-like domain"/>
    <property type="match status" value="1"/>
</dbReference>
<gene>
    <name evidence="15" type="primary">mmp28</name>
</gene>
<feature type="binding site" evidence="11">
    <location>
        <position position="235"/>
    </location>
    <ligand>
        <name>Ca(2+)</name>
        <dbReference type="ChEBI" id="CHEBI:29108"/>
        <label>3</label>
    </ligand>
</feature>
<feature type="binding site" evidence="11">
    <location>
        <position position="213"/>
    </location>
    <ligand>
        <name>Ca(2+)</name>
        <dbReference type="ChEBI" id="CHEBI:29108"/>
        <label>3</label>
    </ligand>
</feature>
<evidence type="ECO:0000256" key="11">
    <source>
        <dbReference type="PIRSR" id="PIRSR621190-2"/>
    </source>
</evidence>
<proteinExistence type="inferred from homology"/>
<evidence type="ECO:0000256" key="1">
    <source>
        <dbReference type="ARBA" id="ARBA00010370"/>
    </source>
</evidence>
<comment type="cofactor">
    <cofactor evidence="11">
        <name>Zn(2+)</name>
        <dbReference type="ChEBI" id="CHEBI:29105"/>
    </cofactor>
    <text evidence="11">Binds 2 Zn(2+) ions per subunit.</text>
</comment>
<dbReference type="Ensembl" id="ENSCMIT00000041909.1">
    <property type="protein sequence ID" value="ENSCMIP00000041324.1"/>
    <property type="gene ID" value="ENSCMIG00000017226.1"/>
</dbReference>
<dbReference type="Pfam" id="PF00413">
    <property type="entry name" value="Peptidase_M10"/>
    <property type="match status" value="1"/>
</dbReference>
<dbReference type="GO" id="GO:0005615">
    <property type="term" value="C:extracellular space"/>
    <property type="evidence" value="ECO:0007669"/>
    <property type="project" value="TreeGrafter"/>
</dbReference>
<dbReference type="InterPro" id="IPR021190">
    <property type="entry name" value="Pept_M10A"/>
</dbReference>
<dbReference type="PROSITE" id="PS51642">
    <property type="entry name" value="HEMOPEXIN_2"/>
    <property type="match status" value="3"/>
</dbReference>
<dbReference type="KEGG" id="cmk:103180619"/>
<organism evidence="15 16">
    <name type="scientific">Callorhinchus milii</name>
    <name type="common">Ghost shark</name>
    <dbReference type="NCBI Taxonomy" id="7868"/>
    <lineage>
        <taxon>Eukaryota</taxon>
        <taxon>Metazoa</taxon>
        <taxon>Chordata</taxon>
        <taxon>Craniata</taxon>
        <taxon>Vertebrata</taxon>
        <taxon>Chondrichthyes</taxon>
        <taxon>Holocephali</taxon>
        <taxon>Chimaeriformes</taxon>
        <taxon>Callorhinchidae</taxon>
        <taxon>Callorhinchus</taxon>
    </lineage>
</organism>
<keyword evidence="3 10" id="KW-0479">Metal-binding</keyword>
<dbReference type="GeneID" id="103180619"/>
<feature type="binding site" evidence="11">
    <location>
        <position position="479"/>
    </location>
    <ligand>
        <name>Ca(2+)</name>
        <dbReference type="ChEBI" id="CHEBI:29108"/>
        <label>5</label>
    </ligand>
</feature>
<dbReference type="RefSeq" id="XP_007894760.1">
    <property type="nucleotide sequence ID" value="XM_007896569.2"/>
</dbReference>
<dbReference type="OMA" id="RYWHLDQ"/>
<dbReference type="InterPro" id="IPR036375">
    <property type="entry name" value="Hemopexin-like_dom_sf"/>
</dbReference>
<evidence type="ECO:0000256" key="9">
    <source>
        <dbReference type="PIRSR" id="PIRSR001191-1"/>
    </source>
</evidence>
<dbReference type="SMART" id="SM00235">
    <property type="entry name" value="ZnMc"/>
    <property type="match status" value="1"/>
</dbReference>
<dbReference type="GO" id="GO:0008270">
    <property type="term" value="F:zinc ion binding"/>
    <property type="evidence" value="ECO:0007669"/>
    <property type="project" value="InterPro"/>
</dbReference>
<feature type="binding site" evidence="10">
    <location>
        <position position="257"/>
    </location>
    <ligand>
        <name>Zn(2+)</name>
        <dbReference type="ChEBI" id="CHEBI:29105"/>
        <label>2</label>
        <note>catalytic</note>
    </ligand>
</feature>
<name>A0A4W3JD59_CALMI</name>
<keyword evidence="6 10" id="KW-0862">Zinc</keyword>
<dbReference type="InterPro" id="IPR002477">
    <property type="entry name" value="Peptidoglycan-bd-like"/>
</dbReference>
<feature type="repeat" description="Hemopexin" evidence="12">
    <location>
        <begin position="380"/>
        <end position="426"/>
    </location>
</feature>
<feature type="binding site" evidence="11">
    <location>
        <position position="193"/>
    </location>
    <ligand>
        <name>Ca(2+)</name>
        <dbReference type="ChEBI" id="CHEBI:29108"/>
        <label>2</label>
    </ligand>
</feature>
<dbReference type="GO" id="GO:0031012">
    <property type="term" value="C:extracellular matrix"/>
    <property type="evidence" value="ECO:0007669"/>
    <property type="project" value="InterPro"/>
</dbReference>
<reference evidence="16" key="3">
    <citation type="journal article" date="2014" name="Nature">
        <title>Elephant shark genome provides unique insights into gnathostome evolution.</title>
        <authorList>
            <consortium name="International Elephant Shark Genome Sequencing Consortium"/>
            <person name="Venkatesh B."/>
            <person name="Lee A.P."/>
            <person name="Ravi V."/>
            <person name="Maurya A.K."/>
            <person name="Lian M.M."/>
            <person name="Swann J.B."/>
            <person name="Ohta Y."/>
            <person name="Flajnik M.F."/>
            <person name="Sutoh Y."/>
            <person name="Kasahara M."/>
            <person name="Hoon S."/>
            <person name="Gangu V."/>
            <person name="Roy S.W."/>
            <person name="Irimia M."/>
            <person name="Korzh V."/>
            <person name="Kondrychyn I."/>
            <person name="Lim Z.W."/>
            <person name="Tay B.H."/>
            <person name="Tohari S."/>
            <person name="Kong K.W."/>
            <person name="Ho S."/>
            <person name="Lorente-Galdos B."/>
            <person name="Quilez J."/>
            <person name="Marques-Bonet T."/>
            <person name="Raney B.J."/>
            <person name="Ingham P.W."/>
            <person name="Tay A."/>
            <person name="Hillier L.W."/>
            <person name="Minx P."/>
            <person name="Boehm T."/>
            <person name="Wilson R.K."/>
            <person name="Brenner S."/>
            <person name="Warren W.C."/>
        </authorList>
    </citation>
    <scope>NUCLEOTIDE SEQUENCE [LARGE SCALE GENOMIC DNA]</scope>
</reference>
<feature type="binding site" evidence="10">
    <location>
        <position position="263"/>
    </location>
    <ligand>
        <name>Zn(2+)</name>
        <dbReference type="ChEBI" id="CHEBI:29105"/>
        <label>2</label>
        <note>catalytic</note>
    </ligand>
</feature>
<dbReference type="Gene3D" id="2.110.10.10">
    <property type="entry name" value="Hemopexin-like domain"/>
    <property type="match status" value="1"/>
</dbReference>
<keyword evidence="4" id="KW-0677">Repeat</keyword>
<dbReference type="STRING" id="7868.ENSCMIP00000041324"/>
<dbReference type="SUPFAM" id="SSF55486">
    <property type="entry name" value="Metalloproteases ('zincins'), catalytic domain"/>
    <property type="match status" value="1"/>
</dbReference>
<evidence type="ECO:0000256" key="10">
    <source>
        <dbReference type="PIRSR" id="PIRSR001191-2"/>
    </source>
</evidence>
<evidence type="ECO:0000256" key="2">
    <source>
        <dbReference type="ARBA" id="ARBA00022670"/>
    </source>
</evidence>
<reference evidence="15" key="5">
    <citation type="submission" date="2025-09" db="UniProtKB">
        <authorList>
            <consortium name="Ensembl"/>
        </authorList>
    </citation>
    <scope>IDENTIFICATION</scope>
</reference>
<dbReference type="GeneTree" id="ENSGT00940000159596"/>
<feature type="binding site" evidence="11">
    <location>
        <position position="386"/>
    </location>
    <ligand>
        <name>Ca(2+)</name>
        <dbReference type="ChEBI" id="CHEBI:29108"/>
        <label>5</label>
    </ligand>
</feature>
<feature type="signal peptide" evidence="13">
    <location>
        <begin position="1"/>
        <end position="29"/>
    </location>
</feature>
<dbReference type="GO" id="GO:0006508">
    <property type="term" value="P:proteolysis"/>
    <property type="evidence" value="ECO:0007669"/>
    <property type="project" value="UniProtKB-KW"/>
</dbReference>
<feature type="binding site" evidence="11">
    <location>
        <position position="220"/>
    </location>
    <ligand>
        <name>Zn(2+)</name>
        <dbReference type="ChEBI" id="CHEBI:29105"/>
        <label>1</label>
    </ligand>
</feature>
<dbReference type="InterPro" id="IPR033739">
    <property type="entry name" value="M10A_MMP"/>
</dbReference>
<dbReference type="InterPro" id="IPR001818">
    <property type="entry name" value="Pept_M10_metallopeptidase"/>
</dbReference>
<dbReference type="GO" id="GO:0030574">
    <property type="term" value="P:collagen catabolic process"/>
    <property type="evidence" value="ECO:0007669"/>
    <property type="project" value="TreeGrafter"/>
</dbReference>
<feature type="binding site" evidence="11">
    <location>
        <position position="212"/>
    </location>
    <ligand>
        <name>Ca(2+)</name>
        <dbReference type="ChEBI" id="CHEBI:29108"/>
        <label>3</label>
    </ligand>
</feature>
<keyword evidence="5" id="KW-0378">Hydrolase</keyword>
<evidence type="ECO:0000259" key="14">
    <source>
        <dbReference type="SMART" id="SM00235"/>
    </source>
</evidence>
<evidence type="ECO:0000313" key="15">
    <source>
        <dbReference type="Ensembl" id="ENSCMIP00000041324.1"/>
    </source>
</evidence>
<keyword evidence="7" id="KW-0482">Metalloprotease</keyword>
<evidence type="ECO:0000256" key="8">
    <source>
        <dbReference type="ARBA" id="ARBA00023145"/>
    </source>
</evidence>
<comment type="similarity">
    <text evidence="1">Belongs to the peptidase M10A family.</text>
</comment>
<dbReference type="AlphaFoldDB" id="A0A4W3JD59"/>
<feature type="chain" id="PRO_5021389862" evidence="13">
    <location>
        <begin position="30"/>
        <end position="537"/>
    </location>
</feature>
<feature type="binding site" evidence="11">
    <location>
        <position position="235"/>
    </location>
    <ligand>
        <name>Ca(2+)</name>
        <dbReference type="ChEBI" id="CHEBI:29108"/>
        <label>1</label>
    </ligand>
</feature>
<evidence type="ECO:0000256" key="7">
    <source>
        <dbReference type="ARBA" id="ARBA00023049"/>
    </source>
</evidence>
<feature type="binding site" evidence="11">
    <location>
        <position position="203"/>
    </location>
    <ligand>
        <name>Zn(2+)</name>
        <dbReference type="ChEBI" id="CHEBI:29105"/>
        <label>1</label>
    </ligand>
</feature>
<dbReference type="PANTHER" id="PTHR10201:SF298">
    <property type="entry name" value="MATRIX METALLOPROTEINASE-28"/>
    <property type="match status" value="1"/>
</dbReference>
<keyword evidence="11" id="KW-0106">Calcium</keyword>
<evidence type="ECO:0000256" key="12">
    <source>
        <dbReference type="PROSITE-ProRule" id="PRU01011"/>
    </source>
</evidence>
<dbReference type="GO" id="GO:0030198">
    <property type="term" value="P:extracellular matrix organization"/>
    <property type="evidence" value="ECO:0007669"/>
    <property type="project" value="TreeGrafter"/>
</dbReference>
<dbReference type="CDD" id="cd00094">
    <property type="entry name" value="HX"/>
    <property type="match status" value="1"/>
</dbReference>
<dbReference type="InterPro" id="IPR036365">
    <property type="entry name" value="PGBD-like_sf"/>
</dbReference>
<dbReference type="FunFam" id="3.40.390.10:FF:000021">
    <property type="entry name" value="Matrix metallopeptidase 28"/>
    <property type="match status" value="1"/>
</dbReference>
<feature type="active site" evidence="9">
    <location>
        <position position="254"/>
    </location>
</feature>
<dbReference type="InParanoid" id="A0A4W3JD59"/>
<dbReference type="InterPro" id="IPR000585">
    <property type="entry name" value="Hemopexin-like_dom"/>
</dbReference>
<feature type="repeat" description="Hemopexin" evidence="12">
    <location>
        <begin position="331"/>
        <end position="379"/>
    </location>
</feature>
<dbReference type="PANTHER" id="PTHR10201">
    <property type="entry name" value="MATRIX METALLOPROTEINASE"/>
    <property type="match status" value="1"/>
</dbReference>
<reference evidence="15" key="4">
    <citation type="submission" date="2025-08" db="UniProtKB">
        <authorList>
            <consortium name="Ensembl"/>
        </authorList>
    </citation>
    <scope>IDENTIFICATION</scope>
</reference>
<dbReference type="InterPro" id="IPR006026">
    <property type="entry name" value="Peptidase_Metallo"/>
</dbReference>
<dbReference type="OrthoDB" id="406838at2759"/>
<dbReference type="Gene3D" id="3.40.390.10">
    <property type="entry name" value="Collagenase (Catalytic Domain)"/>
    <property type="match status" value="1"/>
</dbReference>
<evidence type="ECO:0000313" key="16">
    <source>
        <dbReference type="Proteomes" id="UP000314986"/>
    </source>
</evidence>
<feature type="binding site" evidence="11">
    <location>
        <position position="339"/>
    </location>
    <ligand>
        <name>Ca(2+)</name>
        <dbReference type="ChEBI" id="CHEBI:29108"/>
        <label>4</label>
    </ligand>
</feature>
<dbReference type="SUPFAM" id="SSF47090">
    <property type="entry name" value="PGBD-like"/>
    <property type="match status" value="1"/>
</dbReference>
<dbReference type="Pfam" id="PF00045">
    <property type="entry name" value="Hemopexin"/>
    <property type="match status" value="3"/>
</dbReference>
<dbReference type="Pfam" id="PF01471">
    <property type="entry name" value="PG_binding_1"/>
    <property type="match status" value="1"/>
</dbReference>
<sequence>MSCGVSGQSLGTWSKLLIVSLLFTTPSGCLPVGQTQPTDTDKDLGLPAAEAFLEKYGYLEPGSHRGLNSAEVREAVREFQWISHLPVSGALDENTVRRMAEPRCGVKDTGSRGIWGEHVKAVLFGQSNKPKRIKRYSPQGEKWYRHHLTYKIINWPRYLEPGRVRAAVKTAFELWSNVSSLSFGEAPAGAPADIRLAFYQGEHNDGIGNAFDGPGGALAHAFFPRRGEAHFDNDERWSLYRGKGRNLFIVTAHEIGHTLGLEHSPVRNALMSPFYKKLGRDFLLSWDDMMAIQKLYGKPFRASAVQLPMELLPSFQELEEHSHPGVPSGTPSYCRTQFDTLTMDLNENIYIFRGGDYWVVSKVGSVRGPLSLREGWPGLPTTIEAAAVSEREGKFYFFRGGRCWRYRGAELEEGFPVRVSAMGLPRHPDAAFYFQPLGHLVVFKRSRYYVLNEETLRVEQYYPRPLRDWKGIPVGINGVFTWSERWTYFIKDDAFWKFDNSRLRALGSGRWAEELAWAGCNNNNNSSSTASADAQLT</sequence>
<feature type="binding site" evidence="11">
    <location>
        <position position="232"/>
    </location>
    <ligand>
        <name>Ca(2+)</name>
        <dbReference type="ChEBI" id="CHEBI:29108"/>
        <label>3</label>
    </ligand>
</feature>
<evidence type="ECO:0000256" key="3">
    <source>
        <dbReference type="ARBA" id="ARBA00022723"/>
    </source>
</evidence>
<keyword evidence="2" id="KW-0645">Protease</keyword>
<dbReference type="InterPro" id="IPR024079">
    <property type="entry name" value="MetalloPept_cat_dom_sf"/>
</dbReference>
<accession>A0A4W3JD59</accession>
<keyword evidence="8" id="KW-0865">Zymogen</keyword>
<dbReference type="InterPro" id="IPR018487">
    <property type="entry name" value="Hemopexin-like_repeat"/>
</dbReference>
<feature type="binding site" description="in inhibited form" evidence="11">
    <location>
        <position position="104"/>
    </location>
    <ligand>
        <name>Zn(2+)</name>
        <dbReference type="ChEBI" id="CHEBI:29105"/>
        <label>2</label>
        <note>catalytic</note>
    </ligand>
</feature>
<dbReference type="CDD" id="cd04278">
    <property type="entry name" value="ZnMc_MMP"/>
    <property type="match status" value="1"/>
</dbReference>
<feature type="repeat" description="Hemopexin" evidence="12">
    <location>
        <begin position="473"/>
        <end position="520"/>
    </location>
</feature>
<dbReference type="CTD" id="79148"/>
<comment type="cofactor">
    <cofactor evidence="11">
        <name>Ca(2+)</name>
        <dbReference type="ChEBI" id="CHEBI:29108"/>
    </cofactor>
    <text evidence="11">Can bind about 5 Ca(2+) ions per subunit.</text>
</comment>
<evidence type="ECO:0000256" key="6">
    <source>
        <dbReference type="ARBA" id="ARBA00022833"/>
    </source>
</evidence>
<feature type="binding site" evidence="10">
    <location>
        <position position="253"/>
    </location>
    <ligand>
        <name>Zn(2+)</name>
        <dbReference type="ChEBI" id="CHEBI:29105"/>
        <label>2</label>
        <note>catalytic</note>
    </ligand>
</feature>
<dbReference type="SMART" id="SM00120">
    <property type="entry name" value="HX"/>
    <property type="match status" value="4"/>
</dbReference>
<keyword evidence="13" id="KW-0732">Signal</keyword>
<feature type="binding site" evidence="11">
    <location>
        <position position="230"/>
    </location>
    <ligand>
        <name>Zn(2+)</name>
        <dbReference type="ChEBI" id="CHEBI:29105"/>
        <label>1</label>
    </ligand>
</feature>
<dbReference type="Proteomes" id="UP000314986">
    <property type="component" value="Unassembled WGS sequence"/>
</dbReference>
<dbReference type="PIRSF" id="PIRSF001191">
    <property type="entry name" value="Peptidase_M10A_matrix"/>
    <property type="match status" value="1"/>
</dbReference>
<evidence type="ECO:0000256" key="13">
    <source>
        <dbReference type="SAM" id="SignalP"/>
    </source>
</evidence>
<evidence type="ECO:0000256" key="5">
    <source>
        <dbReference type="ARBA" id="ARBA00022801"/>
    </source>
</evidence>
<evidence type="ECO:0000256" key="4">
    <source>
        <dbReference type="ARBA" id="ARBA00022737"/>
    </source>
</evidence>
<protein>
    <submittedName>
        <fullName evidence="15">Matrix metallopeptidase 28</fullName>
    </submittedName>
</protein>
<dbReference type="PRINTS" id="PR00138">
    <property type="entry name" value="MATRIXIN"/>
</dbReference>
<reference evidence="16" key="2">
    <citation type="journal article" date="2007" name="PLoS Biol.">
        <title>Survey sequencing and comparative analysis of the elephant shark (Callorhinchus milii) genome.</title>
        <authorList>
            <person name="Venkatesh B."/>
            <person name="Kirkness E.F."/>
            <person name="Loh Y.H."/>
            <person name="Halpern A.L."/>
            <person name="Lee A.P."/>
            <person name="Johnson J."/>
            <person name="Dandona N."/>
            <person name="Viswanathan L.D."/>
            <person name="Tay A."/>
            <person name="Venter J.C."/>
            <person name="Strausberg R.L."/>
            <person name="Brenner S."/>
        </authorList>
    </citation>
    <scope>NUCLEOTIDE SEQUENCE [LARGE SCALE GENOMIC DNA]</scope>
</reference>